<dbReference type="EMBL" id="JARRAF010000040">
    <property type="protein sequence ID" value="MDK2126531.1"/>
    <property type="molecule type" value="Genomic_DNA"/>
</dbReference>
<evidence type="ECO:0000313" key="6">
    <source>
        <dbReference type="Proteomes" id="UP001172778"/>
    </source>
</evidence>
<dbReference type="PANTHER" id="PTHR33204:SF37">
    <property type="entry name" value="HTH-TYPE TRANSCRIPTIONAL REGULATOR YODB"/>
    <property type="match status" value="1"/>
</dbReference>
<feature type="domain" description="HTH hxlR-type" evidence="4">
    <location>
        <begin position="33"/>
        <end position="124"/>
    </location>
</feature>
<sequence>MEEAHTSAFIFEAQAAMSPPLPGSAVRGSQSGRPLMALFDLLGRRWAMRILWELNHSQPTFRELQILCDGISSSVLNTRLAEMRAAMLIELNDYGYSLTPLGKELMQLIAPLREWSKQWEESLKD</sequence>
<dbReference type="Gene3D" id="1.10.10.10">
    <property type="entry name" value="Winged helix-like DNA-binding domain superfamily/Winged helix DNA-binding domain"/>
    <property type="match status" value="1"/>
</dbReference>
<organism evidence="5 6">
    <name type="scientific">Parachitinimonas caeni</name>
    <dbReference type="NCBI Taxonomy" id="3031301"/>
    <lineage>
        <taxon>Bacteria</taxon>
        <taxon>Pseudomonadati</taxon>
        <taxon>Pseudomonadota</taxon>
        <taxon>Betaproteobacteria</taxon>
        <taxon>Neisseriales</taxon>
        <taxon>Chitinibacteraceae</taxon>
        <taxon>Parachitinimonas</taxon>
    </lineage>
</organism>
<gene>
    <name evidence="5" type="ORF">PZA18_21035</name>
</gene>
<comment type="caution">
    <text evidence="5">The sequence shown here is derived from an EMBL/GenBank/DDBJ whole genome shotgun (WGS) entry which is preliminary data.</text>
</comment>
<evidence type="ECO:0000256" key="3">
    <source>
        <dbReference type="ARBA" id="ARBA00023163"/>
    </source>
</evidence>
<dbReference type="InterPro" id="IPR036388">
    <property type="entry name" value="WH-like_DNA-bd_sf"/>
</dbReference>
<evidence type="ECO:0000256" key="2">
    <source>
        <dbReference type="ARBA" id="ARBA00023125"/>
    </source>
</evidence>
<proteinExistence type="predicted"/>
<keyword evidence="6" id="KW-1185">Reference proteome</keyword>
<evidence type="ECO:0000313" key="5">
    <source>
        <dbReference type="EMBL" id="MDK2126531.1"/>
    </source>
</evidence>
<protein>
    <submittedName>
        <fullName evidence="5">Helix-turn-helix domain-containing protein</fullName>
    </submittedName>
</protein>
<dbReference type="InterPro" id="IPR036390">
    <property type="entry name" value="WH_DNA-bd_sf"/>
</dbReference>
<name>A0ABT7E2I5_9NEIS</name>
<evidence type="ECO:0000259" key="4">
    <source>
        <dbReference type="PROSITE" id="PS51118"/>
    </source>
</evidence>
<keyword evidence="1" id="KW-0805">Transcription regulation</keyword>
<dbReference type="PROSITE" id="PS51118">
    <property type="entry name" value="HTH_HXLR"/>
    <property type="match status" value="1"/>
</dbReference>
<reference evidence="5" key="1">
    <citation type="submission" date="2023-03" db="EMBL/GenBank/DDBJ databases">
        <title>Chitinimonas shenzhenensis gen. nov., sp. nov., a novel member of family Burkholderiaceae isolated from activated sludge collected in Shen Zhen, China.</title>
        <authorList>
            <person name="Wang X."/>
        </authorList>
    </citation>
    <scope>NUCLEOTIDE SEQUENCE</scope>
    <source>
        <strain evidence="5">DQS-5</strain>
    </source>
</reference>
<accession>A0ABT7E2I5</accession>
<keyword evidence="2" id="KW-0238">DNA-binding</keyword>
<dbReference type="InterPro" id="IPR002577">
    <property type="entry name" value="HTH_HxlR"/>
</dbReference>
<dbReference type="SUPFAM" id="SSF46785">
    <property type="entry name" value="Winged helix' DNA-binding domain"/>
    <property type="match status" value="1"/>
</dbReference>
<dbReference type="PANTHER" id="PTHR33204">
    <property type="entry name" value="TRANSCRIPTIONAL REGULATOR, MARR FAMILY"/>
    <property type="match status" value="1"/>
</dbReference>
<dbReference type="Pfam" id="PF01638">
    <property type="entry name" value="HxlR"/>
    <property type="match status" value="1"/>
</dbReference>
<evidence type="ECO:0000256" key="1">
    <source>
        <dbReference type="ARBA" id="ARBA00023015"/>
    </source>
</evidence>
<dbReference type="RefSeq" id="WP_284102850.1">
    <property type="nucleotide sequence ID" value="NZ_JARRAF010000040.1"/>
</dbReference>
<keyword evidence="3" id="KW-0804">Transcription</keyword>
<dbReference type="Proteomes" id="UP001172778">
    <property type="component" value="Unassembled WGS sequence"/>
</dbReference>